<sequence length="402" mass="45201">MSFLNRQRRFPAIALLILLLFTGVGGCWSSMELNTRAFIQSILIDRTEDGQIQLYVGVPLPNRMVPGQAGGSSPQAAEPFSYVGKKAENISQAFRLIQVDLSRSLSFGQTRVIVIGRRMAEQGIDEIIEFANRQPAFRLSANLYVTTNEVDEIMKIPLVFERFLSDILKRYVSTHVTLDTTVKDFKLAKYKGGDILAPLLVFGKASEVSMENPKKNMWMGSGGAAIFSGGKMSGITLNRKELQGALWISSQMESSIITINSPTDGEEISCTTDGISTTIKPIVKNGQISFKIKSKAKAHVLSSMSDIDFKDPEVILQVEKILDKDTENRLRLVIDKTRQARSDSFLMSQYLDWRYPKAWNSIKDRWKSYYAAEMPIEIDVSIRLNRTGGVYRSIKRETEKTR</sequence>
<keyword evidence="5" id="KW-0472">Membrane</keyword>
<evidence type="ECO:0000256" key="1">
    <source>
        <dbReference type="ARBA" id="ARBA00004635"/>
    </source>
</evidence>
<dbReference type="PANTHER" id="PTHR35789:SF1">
    <property type="entry name" value="SPORE GERMINATION PROTEIN B3"/>
    <property type="match status" value="1"/>
</dbReference>
<proteinExistence type="inferred from homology"/>
<dbReference type="RefSeq" id="WP_212939054.1">
    <property type="nucleotide sequence ID" value="NZ_BORR01000005.1"/>
</dbReference>
<evidence type="ECO:0000256" key="7">
    <source>
        <dbReference type="ARBA" id="ARBA00023288"/>
    </source>
</evidence>
<comment type="caution">
    <text evidence="10">The sequence shown here is derived from an EMBL/GenBank/DDBJ whole genome shotgun (WGS) entry which is preliminary data.</text>
</comment>
<dbReference type="Pfam" id="PF05504">
    <property type="entry name" value="Spore_GerAC"/>
    <property type="match status" value="1"/>
</dbReference>
<dbReference type="InterPro" id="IPR057336">
    <property type="entry name" value="GerAC_N"/>
</dbReference>
<evidence type="ECO:0000256" key="6">
    <source>
        <dbReference type="ARBA" id="ARBA00023139"/>
    </source>
</evidence>
<dbReference type="InterPro" id="IPR008844">
    <property type="entry name" value="Spore_GerAC-like"/>
</dbReference>
<feature type="domain" description="Spore germination GerAC-like C-terminal" evidence="8">
    <location>
        <begin position="223"/>
        <end position="388"/>
    </location>
</feature>
<protein>
    <submittedName>
        <fullName evidence="10">Germination protein</fullName>
    </submittedName>
</protein>
<reference evidence="10 11" key="1">
    <citation type="submission" date="2021-03" db="EMBL/GenBank/DDBJ databases">
        <title>Antimicrobial resistance genes in bacteria isolated from Japanese honey, and their potential for conferring macrolide and lincosamide resistance in the American foulbrood pathogen Paenibacillus larvae.</title>
        <authorList>
            <person name="Okamoto M."/>
            <person name="Kumagai M."/>
            <person name="Kanamori H."/>
            <person name="Takamatsu D."/>
        </authorList>
    </citation>
    <scope>NUCLEOTIDE SEQUENCE [LARGE SCALE GENOMIC DNA]</scope>
    <source>
        <strain evidence="10 11">J41TS12</strain>
    </source>
</reference>
<gene>
    <name evidence="10" type="primary">gerAC_2</name>
    <name evidence="10" type="ORF">J41TS12_15750</name>
</gene>
<feature type="domain" description="Spore germination protein N-terminal" evidence="9">
    <location>
        <begin position="30"/>
        <end position="200"/>
    </location>
</feature>
<name>A0A920CH24_9BACL</name>
<dbReference type="InterPro" id="IPR038501">
    <property type="entry name" value="Spore_GerAC_C_sf"/>
</dbReference>
<dbReference type="GO" id="GO:0016020">
    <property type="term" value="C:membrane"/>
    <property type="evidence" value="ECO:0007669"/>
    <property type="project" value="UniProtKB-SubCell"/>
</dbReference>
<evidence type="ECO:0000313" key="11">
    <source>
        <dbReference type="Proteomes" id="UP000681162"/>
    </source>
</evidence>
<evidence type="ECO:0000259" key="8">
    <source>
        <dbReference type="Pfam" id="PF05504"/>
    </source>
</evidence>
<evidence type="ECO:0000259" key="9">
    <source>
        <dbReference type="Pfam" id="PF25198"/>
    </source>
</evidence>
<evidence type="ECO:0000256" key="3">
    <source>
        <dbReference type="ARBA" id="ARBA00022544"/>
    </source>
</evidence>
<keyword evidence="6" id="KW-0564">Palmitate</keyword>
<keyword evidence="3" id="KW-0309">Germination</keyword>
<comment type="similarity">
    <text evidence="2">Belongs to the GerABKC lipoprotein family.</text>
</comment>
<dbReference type="Pfam" id="PF25198">
    <property type="entry name" value="Spore_GerAC_N"/>
    <property type="match status" value="1"/>
</dbReference>
<dbReference type="InterPro" id="IPR046953">
    <property type="entry name" value="Spore_GerAC-like_C"/>
</dbReference>
<evidence type="ECO:0000256" key="5">
    <source>
        <dbReference type="ARBA" id="ARBA00023136"/>
    </source>
</evidence>
<dbReference type="GO" id="GO:0009847">
    <property type="term" value="P:spore germination"/>
    <property type="evidence" value="ECO:0007669"/>
    <property type="project" value="InterPro"/>
</dbReference>
<organism evidence="10 11">
    <name type="scientific">Paenibacillus antibioticophila</name>
    <dbReference type="NCBI Taxonomy" id="1274374"/>
    <lineage>
        <taxon>Bacteria</taxon>
        <taxon>Bacillati</taxon>
        <taxon>Bacillota</taxon>
        <taxon>Bacilli</taxon>
        <taxon>Bacillales</taxon>
        <taxon>Paenibacillaceae</taxon>
        <taxon>Paenibacillus</taxon>
    </lineage>
</organism>
<dbReference type="AlphaFoldDB" id="A0A920CH24"/>
<dbReference type="EMBL" id="BORR01000005">
    <property type="protein sequence ID" value="GIO36714.1"/>
    <property type="molecule type" value="Genomic_DNA"/>
</dbReference>
<keyword evidence="11" id="KW-1185">Reference proteome</keyword>
<keyword evidence="4" id="KW-0732">Signal</keyword>
<evidence type="ECO:0000313" key="10">
    <source>
        <dbReference type="EMBL" id="GIO36714.1"/>
    </source>
</evidence>
<evidence type="ECO:0000256" key="2">
    <source>
        <dbReference type="ARBA" id="ARBA00007886"/>
    </source>
</evidence>
<comment type="subcellular location">
    <subcellularLocation>
        <location evidence="1">Membrane</location>
        <topology evidence="1">Lipid-anchor</topology>
    </subcellularLocation>
</comment>
<dbReference type="PANTHER" id="PTHR35789">
    <property type="entry name" value="SPORE GERMINATION PROTEIN B3"/>
    <property type="match status" value="1"/>
</dbReference>
<dbReference type="PROSITE" id="PS51257">
    <property type="entry name" value="PROKAR_LIPOPROTEIN"/>
    <property type="match status" value="1"/>
</dbReference>
<dbReference type="NCBIfam" id="TIGR02887">
    <property type="entry name" value="spore_ger_x_C"/>
    <property type="match status" value="1"/>
</dbReference>
<keyword evidence="7" id="KW-0449">Lipoprotein</keyword>
<evidence type="ECO:0000256" key="4">
    <source>
        <dbReference type="ARBA" id="ARBA00022729"/>
    </source>
</evidence>
<accession>A0A920CH24</accession>
<dbReference type="Proteomes" id="UP000681162">
    <property type="component" value="Unassembled WGS sequence"/>
</dbReference>
<dbReference type="Gene3D" id="3.30.300.210">
    <property type="entry name" value="Nutrient germinant receptor protein C, domain 3"/>
    <property type="match status" value="1"/>
</dbReference>